<proteinExistence type="predicted"/>
<name>A0ABR7V7R7_9FLAO</name>
<gene>
    <name evidence="1" type="ORF">HPE56_19345</name>
</gene>
<accession>A0ABR7V7R7</accession>
<evidence type="ECO:0000313" key="1">
    <source>
        <dbReference type="EMBL" id="MBD0779959.1"/>
    </source>
</evidence>
<dbReference type="EMBL" id="JABTCF010000017">
    <property type="protein sequence ID" value="MBD0779959.1"/>
    <property type="molecule type" value="Genomic_DNA"/>
</dbReference>
<sequence>MQKFKLLLTTSQNESDGIVKKIAIRLRCYVKPPFEEPMLNLLRRKYLNFSKSGLELQE</sequence>
<protein>
    <submittedName>
        <fullName evidence="1">Uncharacterized protein</fullName>
    </submittedName>
</protein>
<organism evidence="1 2">
    <name type="scientific">Maribacter aquimaris</name>
    <dbReference type="NCBI Taxonomy" id="2737171"/>
    <lineage>
        <taxon>Bacteria</taxon>
        <taxon>Pseudomonadati</taxon>
        <taxon>Bacteroidota</taxon>
        <taxon>Flavobacteriia</taxon>
        <taxon>Flavobacteriales</taxon>
        <taxon>Flavobacteriaceae</taxon>
        <taxon>Maribacter</taxon>
    </lineage>
</organism>
<dbReference type="RefSeq" id="WP_188245392.1">
    <property type="nucleotide sequence ID" value="NZ_JABTCF010000017.1"/>
</dbReference>
<evidence type="ECO:0000313" key="2">
    <source>
        <dbReference type="Proteomes" id="UP001166021"/>
    </source>
</evidence>
<comment type="caution">
    <text evidence="1">The sequence shown here is derived from an EMBL/GenBank/DDBJ whole genome shotgun (WGS) entry which is preliminary data.</text>
</comment>
<keyword evidence="2" id="KW-1185">Reference proteome</keyword>
<dbReference type="Proteomes" id="UP001166021">
    <property type="component" value="Unassembled WGS sequence"/>
</dbReference>
<reference evidence="1" key="1">
    <citation type="submission" date="2020-05" db="EMBL/GenBank/DDBJ databases">
        <title>The draft genome sequence of Maribacter sp. ANRC-HE7.</title>
        <authorList>
            <person name="Mu L."/>
        </authorList>
    </citation>
    <scope>NUCLEOTIDE SEQUENCE</scope>
    <source>
        <strain evidence="1">ANRC-HE7</strain>
    </source>
</reference>